<dbReference type="InterPro" id="IPR049490">
    <property type="entry name" value="C883_1060-like_KR_N"/>
</dbReference>
<dbReference type="CDD" id="cd08955">
    <property type="entry name" value="KR_2_FAS_SDR_x"/>
    <property type="match status" value="1"/>
</dbReference>
<dbReference type="Gene3D" id="3.40.50.150">
    <property type="entry name" value="Vaccinia Virus protein VP39"/>
    <property type="match status" value="1"/>
</dbReference>
<dbReference type="InterPro" id="IPR009081">
    <property type="entry name" value="PP-bd_ACP"/>
</dbReference>
<dbReference type="InterPro" id="IPR029063">
    <property type="entry name" value="SAM-dependent_MTases_sf"/>
</dbReference>
<evidence type="ECO:0000256" key="1">
    <source>
        <dbReference type="ARBA" id="ARBA00022450"/>
    </source>
</evidence>
<dbReference type="SUPFAM" id="SSF50129">
    <property type="entry name" value="GroES-like"/>
    <property type="match status" value="1"/>
</dbReference>
<dbReference type="InterPro" id="IPR013154">
    <property type="entry name" value="ADH-like_N"/>
</dbReference>
<dbReference type="PANTHER" id="PTHR45681">
    <property type="entry name" value="POLYKETIDE SYNTHASE 44-RELATED"/>
    <property type="match status" value="1"/>
</dbReference>
<dbReference type="InterPro" id="IPR013149">
    <property type="entry name" value="ADH-like_C"/>
</dbReference>
<dbReference type="PANTHER" id="PTHR45681:SF6">
    <property type="entry name" value="POLYKETIDE SYNTHASE 37"/>
    <property type="match status" value="1"/>
</dbReference>
<dbReference type="InterPro" id="IPR020843">
    <property type="entry name" value="ER"/>
</dbReference>
<keyword evidence="3" id="KW-0808">Transferase</keyword>
<name>A0ABP1RN17_9HEXA</name>
<dbReference type="PROSITE" id="PS50075">
    <property type="entry name" value="CARRIER"/>
    <property type="match status" value="1"/>
</dbReference>
<dbReference type="Pfam" id="PF07993">
    <property type="entry name" value="NAD_binding_4"/>
    <property type="match status" value="1"/>
</dbReference>
<dbReference type="Gene3D" id="1.10.1200.10">
    <property type="entry name" value="ACP-like"/>
    <property type="match status" value="1"/>
</dbReference>
<dbReference type="InterPro" id="IPR036291">
    <property type="entry name" value="NAD(P)-bd_dom_sf"/>
</dbReference>
<gene>
    <name evidence="5" type="ORF">ODALV1_LOCUS24064</name>
</gene>
<dbReference type="InterPro" id="IPR013968">
    <property type="entry name" value="PKS_KR"/>
</dbReference>
<dbReference type="InterPro" id="IPR013120">
    <property type="entry name" value="FAR_NAD-bd"/>
</dbReference>
<dbReference type="SUPFAM" id="SSF51735">
    <property type="entry name" value="NAD(P)-binding Rossmann-fold domains"/>
    <property type="match status" value="4"/>
</dbReference>
<keyword evidence="6" id="KW-1185">Reference proteome</keyword>
<organism evidence="5 6">
    <name type="scientific">Orchesella dallaii</name>
    <dbReference type="NCBI Taxonomy" id="48710"/>
    <lineage>
        <taxon>Eukaryota</taxon>
        <taxon>Metazoa</taxon>
        <taxon>Ecdysozoa</taxon>
        <taxon>Arthropoda</taxon>
        <taxon>Hexapoda</taxon>
        <taxon>Collembola</taxon>
        <taxon>Entomobryomorpha</taxon>
        <taxon>Entomobryoidea</taxon>
        <taxon>Orchesellidae</taxon>
        <taxon>Orchesellinae</taxon>
        <taxon>Orchesella</taxon>
    </lineage>
</organism>
<dbReference type="InterPro" id="IPR036736">
    <property type="entry name" value="ACP-like_sf"/>
</dbReference>
<dbReference type="CDD" id="cd05195">
    <property type="entry name" value="enoyl_red"/>
    <property type="match status" value="1"/>
</dbReference>
<dbReference type="Pfam" id="PF00107">
    <property type="entry name" value="ADH_zinc_N"/>
    <property type="match status" value="1"/>
</dbReference>
<evidence type="ECO:0000313" key="6">
    <source>
        <dbReference type="Proteomes" id="UP001642540"/>
    </source>
</evidence>
<sequence length="1510" mass="169831">MNTLEQLGIRFEYTYTDISTSFFGAAEKRFEKYLKHIKFMKLNIEEDPLAQGLIPEYFDFVYCGEVVHATRDIKESLRNIRKVMKPYARLNLIETTRVSRLLTFLVGMLEGYWRFRDFELRPKYCVMEKNVWKQVLQSEGFQVDGIFSTTIDYHSSICAQKTTEIINSPVELSKMWLLFHLPNNPISVFFISKLAQVPGRSIVVIETGSNFQTNVDNSQFVVRESEYEDFVLLFSLLKARKEDIEGIVYCWALNNSVTSQELLLQPYFNLTKNVFNLKKIPRLSLITTGIVPLEDNDLAGFNASTLWGYSKTMKNENSHFNCRCIEVADGNVDDLRLQELFYEVWNSDMQNQVAFAKNSRLVPKYTPHKPLNNALNLPNGTNRFQLILPETKSIDDLQFGPLGLNDLKGDEVEVQIKASALNFRDVFCVLKPSDEFKDSNAVGCDFAGVVKQVGENVTKWKVGDRVCGCNVNFTAMPSHLTLLEDLLFQLPAHLSYCEGATMPAVYITSFLCLVEIANITKDDVVLIHAASGGVGLSAIEICRHIGCKIIATAGSKRKQNFLRNLGIEHIFHSRNTEYGDQILELTKGRGVDVVLNSLTSEGFKEASLKSCAPGARFVEMSKLNIWTKEEVKELRPDVGYTAVYLSESDTNEWIRYISSLKLLLRKGVAKPIPYLRFDAQNIREALKYMQKAKHIGKVVCVLPEIKMDRGLIKIHTPMFNDNSTYLITGGSGGIGFIVCKWMVEKGAKNVVLAARSPPKPSIQVVINEMNSTGANIISVQLDVGNREECRHLIQIKLEELGLPALKGIMHAAGTLSDGLIVNQDWEKLSSIFNPKISGTLNLHELTQHLNLEHFVLFSSSVALFGAPGQSNHAAANAFEDTFAHYRNSLGLPATTINWGQWGEVGVATEVDVPGLKTLSNRQGLIGLEYVMKTQRIQASIINVSSFVLLSKVYPSLSFYADECIAKTASGGTKFSLTLDEFWQQYDSLVELYERVILLKKTLGFIVYSVLRMDASDSINYNINFQDLGVDSLMFVEIKNLIQTLMGNRLVVSTSAIKESDTINFLGDTLVGLIEGDIEHDNTKPTHEQVNQLIREDCHLPDHIFAKDGQQAKLVGEVRTILLTGCTGTLGPYILRELTNRSQITEIFCLIRPSKTNSIKQRLISVLEGMGLLSHINMKKVTCISGNVAATKLGIDEKIYAELSGKVDAIFHCAACVIHTQHYKRINSLSDMRAVNVGGTTKVLEFACDNRLKHVFHVSSIVTATMVDGGSGKFSERWPDVQDYDNVTTLGYPVSKFVGDVLAKQAVERGIPVKAFRLPLILGESDTGRCSIKFNHMILRYLFIMKTGIMPSIPMPLIALPVDTCTEASVQLFFNEKLPVGIHNISHRNPDTDQEFVNIAKRFGYHVDVVDFSEFAKRVRDSESGEGDSALPIFKDFYADDEEFTVSFANTPFLRKWIDGNYSDDFWMSTLVEECLPSFYEKQKPSMEYLYDSLRFCKKQGWFREFGLRCD</sequence>
<comment type="caution">
    <text evidence="5">The sequence shown here is derived from an EMBL/GenBank/DDBJ whole genome shotgun (WGS) entry which is preliminary data.</text>
</comment>
<dbReference type="Pfam" id="PF21394">
    <property type="entry name" value="Beta-ketacyl_N"/>
    <property type="match status" value="1"/>
</dbReference>
<proteinExistence type="predicted"/>
<dbReference type="Pfam" id="PF08242">
    <property type="entry name" value="Methyltransf_12"/>
    <property type="match status" value="1"/>
</dbReference>
<dbReference type="InterPro" id="IPR013217">
    <property type="entry name" value="Methyltransf_12"/>
</dbReference>
<protein>
    <recommendedName>
        <fullName evidence="4">Carrier domain-containing protein</fullName>
    </recommendedName>
</protein>
<evidence type="ECO:0000256" key="3">
    <source>
        <dbReference type="ARBA" id="ARBA00022679"/>
    </source>
</evidence>
<dbReference type="EMBL" id="CAXLJM020000086">
    <property type="protein sequence ID" value="CAL8131186.1"/>
    <property type="molecule type" value="Genomic_DNA"/>
</dbReference>
<dbReference type="InterPro" id="IPR050444">
    <property type="entry name" value="Polyketide_Synthase"/>
</dbReference>
<dbReference type="SUPFAM" id="SSF53335">
    <property type="entry name" value="S-adenosyl-L-methionine-dependent methyltransferases"/>
    <property type="match status" value="1"/>
</dbReference>
<dbReference type="Pfam" id="PF08240">
    <property type="entry name" value="ADH_N"/>
    <property type="match status" value="1"/>
</dbReference>
<dbReference type="Gene3D" id="3.40.50.720">
    <property type="entry name" value="NAD(P)-binding Rossmann-like Domain"/>
    <property type="match status" value="4"/>
</dbReference>
<keyword evidence="2" id="KW-0597">Phosphoprotein</keyword>
<evidence type="ECO:0000313" key="5">
    <source>
        <dbReference type="EMBL" id="CAL8131186.1"/>
    </source>
</evidence>
<feature type="domain" description="Carrier" evidence="4">
    <location>
        <begin position="996"/>
        <end position="1073"/>
    </location>
</feature>
<keyword evidence="1" id="KW-0596">Phosphopantetheine</keyword>
<reference evidence="5 6" key="1">
    <citation type="submission" date="2024-08" db="EMBL/GenBank/DDBJ databases">
        <authorList>
            <person name="Cucini C."/>
            <person name="Frati F."/>
        </authorList>
    </citation>
    <scope>NUCLEOTIDE SEQUENCE [LARGE SCALE GENOMIC DNA]</scope>
</reference>
<dbReference type="Proteomes" id="UP001642540">
    <property type="component" value="Unassembled WGS sequence"/>
</dbReference>
<dbReference type="SMART" id="SM00822">
    <property type="entry name" value="PKS_KR"/>
    <property type="match status" value="1"/>
</dbReference>
<evidence type="ECO:0000256" key="2">
    <source>
        <dbReference type="ARBA" id="ARBA00022553"/>
    </source>
</evidence>
<dbReference type="InterPro" id="IPR057326">
    <property type="entry name" value="KR_dom"/>
</dbReference>
<accession>A0ABP1RN17</accession>
<dbReference type="SMART" id="SM00829">
    <property type="entry name" value="PKS_ER"/>
    <property type="match status" value="1"/>
</dbReference>
<dbReference type="Pfam" id="PF08659">
    <property type="entry name" value="KR"/>
    <property type="match status" value="1"/>
</dbReference>
<dbReference type="Pfam" id="PF23297">
    <property type="entry name" value="ACP_SdgA_C"/>
    <property type="match status" value="1"/>
</dbReference>
<dbReference type="Gene3D" id="3.90.180.10">
    <property type="entry name" value="Medium-chain alcohol dehydrogenases, catalytic domain"/>
    <property type="match status" value="1"/>
</dbReference>
<evidence type="ECO:0000259" key="4">
    <source>
        <dbReference type="PROSITE" id="PS50075"/>
    </source>
</evidence>
<dbReference type="SUPFAM" id="SSF47336">
    <property type="entry name" value="ACP-like"/>
    <property type="match status" value="1"/>
</dbReference>
<dbReference type="InterPro" id="IPR011032">
    <property type="entry name" value="GroES-like_sf"/>
</dbReference>